<feature type="region of interest" description="Disordered" evidence="2">
    <location>
        <begin position="403"/>
        <end position="424"/>
    </location>
</feature>
<organism evidence="4 5">
    <name type="scientific">Lasallia pustulata</name>
    <dbReference type="NCBI Taxonomy" id="136370"/>
    <lineage>
        <taxon>Eukaryota</taxon>
        <taxon>Fungi</taxon>
        <taxon>Dikarya</taxon>
        <taxon>Ascomycota</taxon>
        <taxon>Pezizomycotina</taxon>
        <taxon>Lecanoromycetes</taxon>
        <taxon>OSLEUM clade</taxon>
        <taxon>Umbilicariomycetidae</taxon>
        <taxon>Umbilicariales</taxon>
        <taxon>Umbilicariaceae</taxon>
        <taxon>Lasallia</taxon>
    </lineage>
</organism>
<dbReference type="PANTHER" id="PTHR13056">
    <property type="entry name" value="VACUOLAR FUSION PROTEIN CCZ1 HOMOLOG-RELATED"/>
    <property type="match status" value="1"/>
</dbReference>
<evidence type="ECO:0000259" key="3">
    <source>
        <dbReference type="Pfam" id="PF19031"/>
    </source>
</evidence>
<dbReference type="PANTHER" id="PTHR13056:SF0">
    <property type="entry name" value="VACUOLAR FUSION PROTEIN CCZ1 HOMOLOG-RELATED"/>
    <property type="match status" value="1"/>
</dbReference>
<comment type="similarity">
    <text evidence="1">Belongs to the CCZ1 family.</text>
</comment>
<keyword evidence="5" id="KW-1185">Reference proteome</keyword>
<feature type="compositionally biased region" description="Acidic residues" evidence="2">
    <location>
        <begin position="524"/>
        <end position="533"/>
    </location>
</feature>
<feature type="region of interest" description="Disordered" evidence="2">
    <location>
        <begin position="336"/>
        <end position="382"/>
    </location>
</feature>
<feature type="domain" description="CCZ1/INTU/HSP4 first Longin" evidence="3">
    <location>
        <begin position="17"/>
        <end position="147"/>
    </location>
</feature>
<feature type="region of interest" description="Disordered" evidence="2">
    <location>
        <begin position="459"/>
        <end position="499"/>
    </location>
</feature>
<dbReference type="Pfam" id="PF19031">
    <property type="entry name" value="Intu_longin_1"/>
    <property type="match status" value="1"/>
</dbReference>
<feature type="region of interest" description="Disordered" evidence="2">
    <location>
        <begin position="39"/>
        <end position="67"/>
    </location>
</feature>
<dbReference type="InterPro" id="IPR013176">
    <property type="entry name" value="Ccz1"/>
</dbReference>
<evidence type="ECO:0000313" key="5">
    <source>
        <dbReference type="Proteomes" id="UP000192927"/>
    </source>
</evidence>
<feature type="compositionally biased region" description="Basic and acidic residues" evidence="2">
    <location>
        <begin position="54"/>
        <end position="67"/>
    </location>
</feature>
<feature type="compositionally biased region" description="Basic and acidic residues" evidence="2">
    <location>
        <begin position="460"/>
        <end position="471"/>
    </location>
</feature>
<dbReference type="GO" id="GO:0016192">
    <property type="term" value="P:vesicle-mediated transport"/>
    <property type="evidence" value="ECO:0007669"/>
    <property type="project" value="InterPro"/>
</dbReference>
<evidence type="ECO:0000256" key="2">
    <source>
        <dbReference type="SAM" id="MobiDB-lite"/>
    </source>
</evidence>
<evidence type="ECO:0000256" key="1">
    <source>
        <dbReference type="ARBA" id="ARBA00005352"/>
    </source>
</evidence>
<feature type="compositionally biased region" description="Acidic residues" evidence="2">
    <location>
        <begin position="489"/>
        <end position="499"/>
    </location>
</feature>
<dbReference type="GO" id="GO:0035658">
    <property type="term" value="C:Mon1-Ccz1 complex"/>
    <property type="evidence" value="ECO:0007669"/>
    <property type="project" value="InterPro"/>
</dbReference>
<dbReference type="EMBL" id="FWEW01003742">
    <property type="protein sequence ID" value="SLM40947.1"/>
    <property type="molecule type" value="Genomic_DNA"/>
</dbReference>
<reference evidence="5" key="1">
    <citation type="submission" date="2017-03" db="EMBL/GenBank/DDBJ databases">
        <authorList>
            <person name="Sharma R."/>
            <person name="Thines M."/>
        </authorList>
    </citation>
    <scope>NUCLEOTIDE SEQUENCE [LARGE SCALE GENOMIC DNA]</scope>
</reference>
<evidence type="ECO:0000313" key="4">
    <source>
        <dbReference type="EMBL" id="SLM40947.1"/>
    </source>
</evidence>
<dbReference type="InterPro" id="IPR043987">
    <property type="entry name" value="CCZ1/INTU/HSP4_longin_1"/>
</dbReference>
<sequence length="821" mass="90183">MSASVRHAGAVIPAELSYLAIYNPSLGTTDETLRDQIVFHSSKATRERRRHRTKDGQPSEDMHEEENERLRQIGLAQGMVEFARGFADGKAVDSVETEKSRIILHEIESGWWIIASVDLTRITSSPDPKPHSDKPATLTEYSAREVCPSGLLLQHIMRAHSIFLLHHGPSLNDLYIRLTRAKFCGALDRFWARFIRNWDVLLHGNPAVDVFNGLKLAAGGELGIGVGEEEWGSGEREVLEGFIGRTEGLVDLVVSRFGEPPQEPDSGSIASHPSGIKPSIEAQKIELWLGDRNLPAPQDGVIFSGAGYVARKSLKSISSWMEWLYKYGDDAYGIRDNPNSAPRRKRKPQGTKSTKQDLAVRNSEHVRTSGIGRGVQGGDVYPSGIPPPIVTAIEKSLAKATAGAKPSECNREMTKSKSAPSDESAFGTENVMKYLTLGIYGSSWGFSAKMNPFARGNIGHGEDELAGKVDTESPGNHQTQDDAPPMQDVDPEPESSVAEDDLISQKLEKSIGRFAVGLRGDLENETATDDEMEVTGPDIDRDIRRDDSNSRITIRTLHVERVKVRSDKATDESVGSNGESEQSSPNYYDKLRVVVYVHQPFIFTFLFEMGSESLAMSSFYRSLHHQLGPLQRPLLSSTSPANVSQRLWDASAARSTASSTNAQPIYDLVYDPSNLSIHTSIPNIPEPGTAAAEGLGSTDAPWTRVEALNVHSQILHTHIDTRRHAHELERTCKTNRGWWVVWMRLPHSPASDQSAEDGQREALLIRKASDYVAPAARSISSRFGRDVSDSSAAGGWGAGKLAEGIGIDSRKYIESLLSLNR</sequence>
<name>A0A1W5DCR7_9LECA</name>
<dbReference type="AlphaFoldDB" id="A0A1W5DCR7"/>
<dbReference type="Proteomes" id="UP000192927">
    <property type="component" value="Unassembled WGS sequence"/>
</dbReference>
<proteinExistence type="inferred from homology"/>
<feature type="region of interest" description="Disordered" evidence="2">
    <location>
        <begin position="524"/>
        <end position="544"/>
    </location>
</feature>
<accession>A0A1W5DCR7</accession>
<protein>
    <recommendedName>
        <fullName evidence="3">CCZ1/INTU/HSP4 first Longin domain-containing protein</fullName>
    </recommendedName>
</protein>